<organism evidence="2 3">
    <name type="scientific">Kushneria phosphatilytica</name>
    <dbReference type="NCBI Taxonomy" id="657387"/>
    <lineage>
        <taxon>Bacteria</taxon>
        <taxon>Pseudomonadati</taxon>
        <taxon>Pseudomonadota</taxon>
        <taxon>Gammaproteobacteria</taxon>
        <taxon>Oceanospirillales</taxon>
        <taxon>Halomonadaceae</taxon>
        <taxon>Kushneria</taxon>
    </lineage>
</organism>
<evidence type="ECO:0000256" key="1">
    <source>
        <dbReference type="ARBA" id="ARBA00022679"/>
    </source>
</evidence>
<dbReference type="Gene3D" id="3.30.1540.10">
    <property type="entry name" value="formyl-coa transferase, domain 3"/>
    <property type="match status" value="1"/>
</dbReference>
<dbReference type="InterPro" id="IPR023606">
    <property type="entry name" value="CoA-Trfase_III_dom_1_sf"/>
</dbReference>
<dbReference type="PANTHER" id="PTHR48207">
    <property type="entry name" value="SUCCINATE--HYDROXYMETHYLGLUTARATE COA-TRANSFERASE"/>
    <property type="match status" value="1"/>
</dbReference>
<proteinExistence type="predicted"/>
<dbReference type="Pfam" id="PF02515">
    <property type="entry name" value="CoA_transf_3"/>
    <property type="match status" value="1"/>
</dbReference>
<gene>
    <name evidence="2" type="ORF">FY550_00040</name>
</gene>
<dbReference type="EMBL" id="CP043420">
    <property type="protein sequence ID" value="QEL09671.1"/>
    <property type="molecule type" value="Genomic_DNA"/>
</dbReference>
<dbReference type="RefSeq" id="WP_070980275.1">
    <property type="nucleotide sequence ID" value="NZ_CP043420.1"/>
</dbReference>
<dbReference type="STRING" id="657387.BH688_13065"/>
<dbReference type="KEGG" id="kuy:FY550_00040"/>
<dbReference type="Proteomes" id="UP000322553">
    <property type="component" value="Chromosome"/>
</dbReference>
<dbReference type="OrthoDB" id="9058532at2"/>
<dbReference type="InterPro" id="IPR003673">
    <property type="entry name" value="CoA-Trfase_fam_III"/>
</dbReference>
<dbReference type="SUPFAM" id="SSF89796">
    <property type="entry name" value="CoA-transferase family III (CaiB/BaiF)"/>
    <property type="match status" value="1"/>
</dbReference>
<dbReference type="AlphaFoldDB" id="A0A1S1NTH6"/>
<dbReference type="InterPro" id="IPR050483">
    <property type="entry name" value="CoA-transferase_III_domain"/>
</dbReference>
<dbReference type="Gene3D" id="3.40.50.10540">
    <property type="entry name" value="Crotonobetainyl-coa:carnitine coa-transferase, domain 1"/>
    <property type="match status" value="1"/>
</dbReference>
<protein>
    <submittedName>
        <fullName evidence="2">CoA transferase</fullName>
    </submittedName>
</protein>
<evidence type="ECO:0000313" key="3">
    <source>
        <dbReference type="Proteomes" id="UP000322553"/>
    </source>
</evidence>
<sequence>MTLPMSGFRVIDLTAMVSGPVATMQLADQGAEVIKVERPDSGDQTRLAANQRHGFSANFLNNNRNKRSVALDLKRPEGLATLKRLCANADVLVQNFRPGVAERIGIGEAAIREVAPNIIYVSISGFGESGPYTGKPVYDPLIQSLSSLATIQGGSDEARPRLVRTIVPDKLTGYIAAQAITAALLARERGQPGQHVHVSMLDAVVDFLWHSDMNSQTFVGHEFNQAQAASFIDLIYQTTTGYISVAVQNDREWQALTEALNVPEWRDDPRFATFADRQDNINARLELTQEKLAEQSAEYWLERLNEFGVPCAPVLTRSQMIEHEQVTANELLVEYDHPEAGRLRQTRPAARFSRSDALPLNGAPALGAGTRAVLAENGFSDEEIDRLLDSGAAVDEGGSAS</sequence>
<reference evidence="2 3" key="1">
    <citation type="submission" date="2019-08" db="EMBL/GenBank/DDBJ databases">
        <title>Complete genome sequence of Kushneria sp. YCWA18, a halophilic phosphate-solubilizing bacterium isolated from Daqiao saltern in China.</title>
        <authorList>
            <person name="Du G.-X."/>
            <person name="Qu L.-Y."/>
        </authorList>
    </citation>
    <scope>NUCLEOTIDE SEQUENCE [LARGE SCALE GENOMIC DNA]</scope>
    <source>
        <strain evidence="2 3">YCWA18</strain>
    </source>
</reference>
<dbReference type="InterPro" id="IPR044855">
    <property type="entry name" value="CoA-Trfase_III_dom3_sf"/>
</dbReference>
<accession>A0A1S1NTH6</accession>
<evidence type="ECO:0000313" key="2">
    <source>
        <dbReference type="EMBL" id="QEL09671.1"/>
    </source>
</evidence>
<dbReference type="GO" id="GO:0008410">
    <property type="term" value="F:CoA-transferase activity"/>
    <property type="evidence" value="ECO:0007669"/>
    <property type="project" value="TreeGrafter"/>
</dbReference>
<name>A0A1S1NTH6_9GAMM</name>
<keyword evidence="3" id="KW-1185">Reference proteome</keyword>
<keyword evidence="1 2" id="KW-0808">Transferase</keyword>
<dbReference type="PANTHER" id="PTHR48207:SF4">
    <property type="entry name" value="BLL6097 PROTEIN"/>
    <property type="match status" value="1"/>
</dbReference>